<feature type="transmembrane region" description="Helical" evidence="2">
    <location>
        <begin position="7"/>
        <end position="27"/>
    </location>
</feature>
<evidence type="ECO:0000313" key="3">
    <source>
        <dbReference type="EMBL" id="TYR73711.1"/>
    </source>
</evidence>
<dbReference type="EMBL" id="VTEH01000016">
    <property type="protein sequence ID" value="TYR73711.1"/>
    <property type="molecule type" value="Genomic_DNA"/>
</dbReference>
<feature type="transmembrane region" description="Helical" evidence="2">
    <location>
        <begin position="86"/>
        <end position="104"/>
    </location>
</feature>
<accession>A0A5D4K8N0</accession>
<gene>
    <name evidence="3" type="ORF">FZC79_17710</name>
</gene>
<sequence length="151" mass="16484">MRHLKAFLVKFTACFALLAIILGGIYGVTLGEVFLISVVLGAIGYAAGDLFLLPRSNNTTASLADFGLAFVVIWAMLANVTPVENVLLPSLIAAAGVAVFEFFYHKYLYRTVPGKRGETVEQVQENLQFQTETSEELTPARPDVRNDEGDK</sequence>
<feature type="transmembrane region" description="Helical" evidence="2">
    <location>
        <begin position="60"/>
        <end position="80"/>
    </location>
</feature>
<dbReference type="RefSeq" id="WP_148948109.1">
    <property type="nucleotide sequence ID" value="NZ_VTEH01000016.1"/>
</dbReference>
<feature type="compositionally biased region" description="Basic and acidic residues" evidence="1">
    <location>
        <begin position="142"/>
        <end position="151"/>
    </location>
</feature>
<keyword evidence="2" id="KW-0812">Transmembrane</keyword>
<keyword evidence="2" id="KW-1133">Transmembrane helix</keyword>
<organism evidence="3 4">
    <name type="scientific">Rossellomorea vietnamensis</name>
    <dbReference type="NCBI Taxonomy" id="218284"/>
    <lineage>
        <taxon>Bacteria</taxon>
        <taxon>Bacillati</taxon>
        <taxon>Bacillota</taxon>
        <taxon>Bacilli</taxon>
        <taxon>Bacillales</taxon>
        <taxon>Bacillaceae</taxon>
        <taxon>Rossellomorea</taxon>
    </lineage>
</organism>
<comment type="caution">
    <text evidence="3">The sequence shown here is derived from an EMBL/GenBank/DDBJ whole genome shotgun (WGS) entry which is preliminary data.</text>
</comment>
<evidence type="ECO:0000313" key="4">
    <source>
        <dbReference type="Proteomes" id="UP000323317"/>
    </source>
</evidence>
<reference evidence="3 4" key="1">
    <citation type="submission" date="2019-08" db="EMBL/GenBank/DDBJ databases">
        <title>Bacillus genomes from the desert of Cuatro Cienegas, Coahuila.</title>
        <authorList>
            <person name="Olmedo-Alvarez G."/>
        </authorList>
    </citation>
    <scope>NUCLEOTIDE SEQUENCE [LARGE SCALE GENOMIC DNA]</scope>
    <source>
        <strain evidence="3 4">CH40_1T</strain>
    </source>
</reference>
<dbReference type="InterPro" id="IPR019649">
    <property type="entry name" value="DUF2512"/>
</dbReference>
<protein>
    <submittedName>
        <fullName evidence="3">DUF2512 family protein</fullName>
    </submittedName>
</protein>
<keyword evidence="2" id="KW-0472">Membrane</keyword>
<evidence type="ECO:0000256" key="1">
    <source>
        <dbReference type="SAM" id="MobiDB-lite"/>
    </source>
</evidence>
<proteinExistence type="predicted"/>
<name>A0A5D4K8N0_9BACI</name>
<dbReference type="AlphaFoldDB" id="A0A5D4K8N0"/>
<dbReference type="Pfam" id="PF10710">
    <property type="entry name" value="DUF2512"/>
    <property type="match status" value="1"/>
</dbReference>
<evidence type="ECO:0000256" key="2">
    <source>
        <dbReference type="SAM" id="Phobius"/>
    </source>
</evidence>
<feature type="transmembrane region" description="Helical" evidence="2">
    <location>
        <begin position="33"/>
        <end position="53"/>
    </location>
</feature>
<feature type="region of interest" description="Disordered" evidence="1">
    <location>
        <begin position="128"/>
        <end position="151"/>
    </location>
</feature>
<dbReference type="Proteomes" id="UP000323317">
    <property type="component" value="Unassembled WGS sequence"/>
</dbReference>